<comment type="caution">
    <text evidence="3">The sequence shown here is derived from an EMBL/GenBank/DDBJ whole genome shotgun (WGS) entry which is preliminary data.</text>
</comment>
<feature type="region of interest" description="Disordered" evidence="1">
    <location>
        <begin position="1"/>
        <end position="22"/>
    </location>
</feature>
<gene>
    <name evidence="3" type="ORF">GCM10009115_13040</name>
</gene>
<sequence>MTDEPPTGTPPEPQPFDEAEYRRRQRSRANLMGWLLGGLAFLFFFITIARMVGPK</sequence>
<dbReference type="Proteomes" id="UP001500738">
    <property type="component" value="Unassembled WGS sequence"/>
</dbReference>
<protein>
    <submittedName>
        <fullName evidence="3">Uncharacterized protein</fullName>
    </submittedName>
</protein>
<keyword evidence="4" id="KW-1185">Reference proteome</keyword>
<name>A0ABN1M291_9SPHN</name>
<organism evidence="3 4">
    <name type="scientific">Sphingopyxis soli</name>
    <dbReference type="NCBI Taxonomy" id="592051"/>
    <lineage>
        <taxon>Bacteria</taxon>
        <taxon>Pseudomonadati</taxon>
        <taxon>Pseudomonadota</taxon>
        <taxon>Alphaproteobacteria</taxon>
        <taxon>Sphingomonadales</taxon>
        <taxon>Sphingomonadaceae</taxon>
        <taxon>Sphingopyxis</taxon>
    </lineage>
</organism>
<keyword evidence="2" id="KW-1133">Transmembrane helix</keyword>
<keyword evidence="2" id="KW-0472">Membrane</keyword>
<dbReference type="RefSeq" id="WP_215355559.1">
    <property type="nucleotide sequence ID" value="NZ_BAAAFE010000005.1"/>
</dbReference>
<evidence type="ECO:0000313" key="4">
    <source>
        <dbReference type="Proteomes" id="UP001500738"/>
    </source>
</evidence>
<feature type="transmembrane region" description="Helical" evidence="2">
    <location>
        <begin position="31"/>
        <end position="52"/>
    </location>
</feature>
<evidence type="ECO:0000256" key="2">
    <source>
        <dbReference type="SAM" id="Phobius"/>
    </source>
</evidence>
<proteinExistence type="predicted"/>
<evidence type="ECO:0000313" key="3">
    <source>
        <dbReference type="EMBL" id="GAA0863229.1"/>
    </source>
</evidence>
<accession>A0ABN1M291</accession>
<evidence type="ECO:0000256" key="1">
    <source>
        <dbReference type="SAM" id="MobiDB-lite"/>
    </source>
</evidence>
<reference evidence="3 4" key="1">
    <citation type="journal article" date="2019" name="Int. J. Syst. Evol. Microbiol.">
        <title>The Global Catalogue of Microorganisms (GCM) 10K type strain sequencing project: providing services to taxonomists for standard genome sequencing and annotation.</title>
        <authorList>
            <consortium name="The Broad Institute Genomics Platform"/>
            <consortium name="The Broad Institute Genome Sequencing Center for Infectious Disease"/>
            <person name="Wu L."/>
            <person name="Ma J."/>
        </authorList>
    </citation>
    <scope>NUCLEOTIDE SEQUENCE [LARGE SCALE GENOMIC DNA]</scope>
    <source>
        <strain evidence="3 4">JCM 15910</strain>
    </source>
</reference>
<keyword evidence="2" id="KW-0812">Transmembrane</keyword>
<dbReference type="EMBL" id="BAAAFE010000005">
    <property type="protein sequence ID" value="GAA0863229.1"/>
    <property type="molecule type" value="Genomic_DNA"/>
</dbReference>